<feature type="domain" description="Response regulatory" evidence="2">
    <location>
        <begin position="2"/>
        <end position="115"/>
    </location>
</feature>
<protein>
    <submittedName>
        <fullName evidence="4">DNA-binding response regulator</fullName>
    </submittedName>
</protein>
<dbReference type="InterPro" id="IPR001789">
    <property type="entry name" value="Sig_transdc_resp-reg_receiver"/>
</dbReference>
<dbReference type="InterPro" id="IPR007492">
    <property type="entry name" value="LytTR_DNA-bd_dom"/>
</dbReference>
<comment type="caution">
    <text evidence="4">The sequence shown here is derived from an EMBL/GenBank/DDBJ whole genome shotgun (WGS) entry which is preliminary data.</text>
</comment>
<dbReference type="InterPro" id="IPR011006">
    <property type="entry name" value="CheY-like_superfamily"/>
</dbReference>
<dbReference type="Gene3D" id="2.40.50.1020">
    <property type="entry name" value="LytTr DNA-binding domain"/>
    <property type="match status" value="1"/>
</dbReference>
<dbReference type="SMART" id="SM00448">
    <property type="entry name" value="REC"/>
    <property type="match status" value="1"/>
</dbReference>
<keyword evidence="4" id="KW-0238">DNA-binding</keyword>
<dbReference type="InterPro" id="IPR046947">
    <property type="entry name" value="LytR-like"/>
</dbReference>
<dbReference type="Pfam" id="PF04397">
    <property type="entry name" value="LytTR"/>
    <property type="match status" value="1"/>
</dbReference>
<dbReference type="Pfam" id="PF00072">
    <property type="entry name" value="Response_reg"/>
    <property type="match status" value="1"/>
</dbReference>
<dbReference type="AlphaFoldDB" id="A0A418MK68"/>
<dbReference type="RefSeq" id="WP_119666614.1">
    <property type="nucleotide sequence ID" value="NZ_QXED01000001.1"/>
</dbReference>
<dbReference type="PANTHER" id="PTHR37299:SF1">
    <property type="entry name" value="STAGE 0 SPORULATION PROTEIN A HOMOLOG"/>
    <property type="match status" value="1"/>
</dbReference>
<keyword evidence="5" id="KW-1185">Reference proteome</keyword>
<dbReference type="GO" id="GO:0000156">
    <property type="term" value="F:phosphorelay response regulator activity"/>
    <property type="evidence" value="ECO:0007669"/>
    <property type="project" value="InterPro"/>
</dbReference>
<evidence type="ECO:0000259" key="3">
    <source>
        <dbReference type="PROSITE" id="PS50930"/>
    </source>
</evidence>
<proteinExistence type="predicted"/>
<evidence type="ECO:0000313" key="5">
    <source>
        <dbReference type="Proteomes" id="UP000283523"/>
    </source>
</evidence>
<dbReference type="PANTHER" id="PTHR37299">
    <property type="entry name" value="TRANSCRIPTIONAL REGULATOR-RELATED"/>
    <property type="match status" value="1"/>
</dbReference>
<evidence type="ECO:0000256" key="1">
    <source>
        <dbReference type="PROSITE-ProRule" id="PRU00169"/>
    </source>
</evidence>
<dbReference type="GO" id="GO:0003677">
    <property type="term" value="F:DNA binding"/>
    <property type="evidence" value="ECO:0007669"/>
    <property type="project" value="UniProtKB-KW"/>
</dbReference>
<gene>
    <name evidence="4" type="ORF">DYU11_05630</name>
</gene>
<dbReference type="Proteomes" id="UP000283523">
    <property type="component" value="Unassembled WGS sequence"/>
</dbReference>
<dbReference type="OrthoDB" id="646623at2"/>
<dbReference type="Gene3D" id="3.40.50.2300">
    <property type="match status" value="1"/>
</dbReference>
<dbReference type="FunFam" id="3.40.50.2300:FF:000361">
    <property type="entry name" value="Two-component system response regulator"/>
    <property type="match status" value="1"/>
</dbReference>
<organism evidence="4 5">
    <name type="scientific">Fibrisoma montanum</name>
    <dbReference type="NCBI Taxonomy" id="2305895"/>
    <lineage>
        <taxon>Bacteria</taxon>
        <taxon>Pseudomonadati</taxon>
        <taxon>Bacteroidota</taxon>
        <taxon>Cytophagia</taxon>
        <taxon>Cytophagales</taxon>
        <taxon>Spirosomataceae</taxon>
        <taxon>Fibrisoma</taxon>
    </lineage>
</organism>
<feature type="domain" description="HTH LytTR-type" evidence="3">
    <location>
        <begin position="188"/>
        <end position="254"/>
    </location>
</feature>
<dbReference type="SUPFAM" id="SSF52172">
    <property type="entry name" value="CheY-like"/>
    <property type="match status" value="1"/>
</dbReference>
<feature type="modified residue" description="4-aspartylphosphate" evidence="1">
    <location>
        <position position="55"/>
    </location>
</feature>
<evidence type="ECO:0000259" key="2">
    <source>
        <dbReference type="PROSITE" id="PS50110"/>
    </source>
</evidence>
<dbReference type="SMART" id="SM00850">
    <property type="entry name" value="LytTR"/>
    <property type="match status" value="1"/>
</dbReference>
<accession>A0A418MK68</accession>
<evidence type="ECO:0000313" key="4">
    <source>
        <dbReference type="EMBL" id="RIV27776.1"/>
    </source>
</evidence>
<dbReference type="PROSITE" id="PS50110">
    <property type="entry name" value="RESPONSE_REGULATORY"/>
    <property type="match status" value="1"/>
</dbReference>
<name>A0A418MK68_9BACT</name>
<keyword evidence="1" id="KW-0597">Phosphoprotein</keyword>
<dbReference type="PROSITE" id="PS50930">
    <property type="entry name" value="HTH_LYTTR"/>
    <property type="match status" value="1"/>
</dbReference>
<sequence>MKALIIEDEAIIADKLKRALEDIAPQIDVQAILPSLKAARRWFMQHAEPDLLFMDIQLSDGISFELFQYFDLQCPIIFTTAYDEYAIKAFKHNAIDYLLKPVDEEELILALNKLKKRTEKVQFSTELIQAMLQRSGESAKKAYREKLLVHQRNTLVLIDTADIALFYRNEIIFILRNDGQTYVADQASLDEVEELVDPSQFFRANRTQIINLNSIDSYRQDSTGKIHLKLKTTAASTVEISRDKAHSFRRWLNR</sequence>
<reference evidence="4 5" key="1">
    <citation type="submission" date="2018-08" db="EMBL/GenBank/DDBJ databases">
        <title>Fibrisoma montanum sp. nov., isolated from Danxia mountain soil.</title>
        <authorList>
            <person name="Huang Y."/>
        </authorList>
    </citation>
    <scope>NUCLEOTIDE SEQUENCE [LARGE SCALE GENOMIC DNA]</scope>
    <source>
        <strain evidence="4 5">HYT19</strain>
    </source>
</reference>
<dbReference type="EMBL" id="QXED01000001">
    <property type="protein sequence ID" value="RIV27776.1"/>
    <property type="molecule type" value="Genomic_DNA"/>
</dbReference>